<dbReference type="GO" id="GO:0031087">
    <property type="term" value="P:deadenylation-independent decapping of nuclear-transcribed mRNA"/>
    <property type="evidence" value="ECO:0007669"/>
    <property type="project" value="TreeGrafter"/>
</dbReference>
<dbReference type="PANTHER" id="PTHR16290">
    <property type="entry name" value="TRANSCRIPTION FACTOR SMIF DECAPPING ENZYME DCP1"/>
    <property type="match status" value="1"/>
</dbReference>
<dbReference type="GO" id="GO:0003729">
    <property type="term" value="F:mRNA binding"/>
    <property type="evidence" value="ECO:0007669"/>
    <property type="project" value="TreeGrafter"/>
</dbReference>
<protein>
    <submittedName>
        <fullName evidence="8">Putative mrna-decapping enzyme 1a-like protein</fullName>
    </submittedName>
</protein>
<dbReference type="VEuPathDB" id="VectorBase:LLOJ004603"/>
<dbReference type="GO" id="GO:0000290">
    <property type="term" value="P:deadenylation-dependent decapping of nuclear-transcribed mRNA"/>
    <property type="evidence" value="ECO:0007669"/>
    <property type="project" value="InterPro"/>
</dbReference>
<reference evidence="8" key="2">
    <citation type="journal article" date="2020" name="BMC">
        <title>Leishmania infection induces a limited differential gene expression in the sand fly midgut.</title>
        <authorList>
            <person name="Coutinho-Abreu I.V."/>
            <person name="Serafim T.D."/>
            <person name="Meneses C."/>
            <person name="Kamhawi S."/>
            <person name="Oliveira F."/>
            <person name="Valenzuela J.G."/>
        </authorList>
    </citation>
    <scope>NUCLEOTIDE SEQUENCE</scope>
    <source>
        <strain evidence="8">Jacobina</strain>
        <tissue evidence="8">Midgut</tissue>
    </source>
</reference>
<dbReference type="GO" id="GO:0000932">
    <property type="term" value="C:P-body"/>
    <property type="evidence" value="ECO:0007669"/>
    <property type="project" value="TreeGrafter"/>
</dbReference>
<dbReference type="CTD" id="37790"/>
<sequence>MADELRMNLAAVKRADPYAKDIVETSAHVAFYTFNYEDNEWEKTDVEGAFFVYRRNAEPFHSIFINNRLNTNSLVEPITADLEIQSQPPFLLYRNERSRIRGFWFYNKNELERVADLILKYVKECQKQRDMEVNATETDVRQKSVNIFSMLSKAQEDFDKANSTKKDGGGQRKHPEETVGHANATPQSVMNFFAAAAKPTAKEPPLLQRLMSNPAHSVEHIEKQQRAVTPQDMVAGRPASPQRQENGVANILRRSATSPHAAAAATESATSLPQSWASVLQSANQRTATRPSDKDTDDLYQLLKRADASNSSTSSSIKPALMPPTMFRKAGATSPTSIIAGEEKPEPLTQNQLLQAMTYLIKNDPEFVKKLHEAYLKSFSEMVSL</sequence>
<feature type="region of interest" description="Disordered" evidence="6">
    <location>
        <begin position="156"/>
        <end position="184"/>
    </location>
</feature>
<dbReference type="GeneID" id="129794633"/>
<dbReference type="Proteomes" id="UP000092461">
    <property type="component" value="Unassembled WGS sequence"/>
</dbReference>
<evidence type="ECO:0000256" key="6">
    <source>
        <dbReference type="SAM" id="MobiDB-lite"/>
    </source>
</evidence>
<dbReference type="VEuPathDB" id="VectorBase:LLONM1_006595"/>
<keyword evidence="10" id="KW-1185">Reference proteome</keyword>
<name>A0A1B0CJA2_LUTLO</name>
<dbReference type="PANTHER" id="PTHR16290:SF0">
    <property type="entry name" value="DECAPPING PROTEIN 1, ISOFORM A"/>
    <property type="match status" value="1"/>
</dbReference>
<dbReference type="Gene3D" id="6.10.140.2030">
    <property type="match status" value="1"/>
</dbReference>
<dbReference type="Pfam" id="PF06058">
    <property type="entry name" value="DCP1"/>
    <property type="match status" value="1"/>
</dbReference>
<evidence type="ECO:0000256" key="5">
    <source>
        <dbReference type="ARBA" id="ARBA00023161"/>
    </source>
</evidence>
<keyword evidence="3" id="KW-0963">Cytoplasm</keyword>
<evidence type="ECO:0000313" key="9">
    <source>
        <dbReference type="EnsemblMetazoa" id="LLOJ004603-PA"/>
    </source>
</evidence>
<evidence type="ECO:0000256" key="3">
    <source>
        <dbReference type="ARBA" id="ARBA00022490"/>
    </source>
</evidence>
<dbReference type="FunFam" id="2.30.29.30:FF:000425">
    <property type="entry name" value="mRNA-decapping enzyme 1B"/>
    <property type="match status" value="1"/>
</dbReference>
<organism evidence="9 10">
    <name type="scientific">Lutzomyia longipalpis</name>
    <name type="common">Sand fly</name>
    <dbReference type="NCBI Taxonomy" id="7200"/>
    <lineage>
        <taxon>Eukaryota</taxon>
        <taxon>Metazoa</taxon>
        <taxon>Ecdysozoa</taxon>
        <taxon>Arthropoda</taxon>
        <taxon>Hexapoda</taxon>
        <taxon>Insecta</taxon>
        <taxon>Pterygota</taxon>
        <taxon>Neoptera</taxon>
        <taxon>Endopterygota</taxon>
        <taxon>Diptera</taxon>
        <taxon>Nematocera</taxon>
        <taxon>Psychodoidea</taxon>
        <taxon>Psychodidae</taxon>
        <taxon>Lutzomyia</taxon>
        <taxon>Lutzomyia</taxon>
    </lineage>
</organism>
<dbReference type="EMBL" id="GITU01005814">
    <property type="protein sequence ID" value="MBC1174517.1"/>
    <property type="molecule type" value="Transcribed_RNA"/>
</dbReference>
<dbReference type="CDD" id="cd09804">
    <property type="entry name" value="Dcp1"/>
    <property type="match status" value="1"/>
</dbReference>
<evidence type="ECO:0000256" key="4">
    <source>
        <dbReference type="ARBA" id="ARBA00022664"/>
    </source>
</evidence>
<evidence type="ECO:0000313" key="10">
    <source>
        <dbReference type="Proteomes" id="UP000092461"/>
    </source>
</evidence>
<reference evidence="9" key="3">
    <citation type="submission" date="2020-05" db="UniProtKB">
        <authorList>
            <consortium name="EnsemblMetazoa"/>
        </authorList>
    </citation>
    <scope>IDENTIFICATION</scope>
    <source>
        <strain evidence="9">Jacobina</strain>
    </source>
</reference>
<dbReference type="InterPro" id="IPR031953">
    <property type="entry name" value="mRNA_decap_C"/>
</dbReference>
<evidence type="ECO:0000313" key="8">
    <source>
        <dbReference type="EMBL" id="MBC1174517.1"/>
    </source>
</evidence>
<evidence type="ECO:0000259" key="7">
    <source>
        <dbReference type="Pfam" id="PF16741"/>
    </source>
</evidence>
<dbReference type="AlphaFoldDB" id="A0A1B0CJA2"/>
<keyword evidence="4" id="KW-0507">mRNA processing</keyword>
<dbReference type="KEGG" id="lll:129794633"/>
<dbReference type="GO" id="GO:0000184">
    <property type="term" value="P:nuclear-transcribed mRNA catabolic process, nonsense-mediated decay"/>
    <property type="evidence" value="ECO:0007669"/>
    <property type="project" value="UniProtKB-KW"/>
</dbReference>
<keyword evidence="5" id="KW-0866">Nonsense-mediated mRNA decay</keyword>
<dbReference type="RefSeq" id="XP_055691403.1">
    <property type="nucleotide sequence ID" value="XM_055835428.1"/>
</dbReference>
<feature type="compositionally biased region" description="Basic and acidic residues" evidence="6">
    <location>
        <begin position="156"/>
        <end position="179"/>
    </location>
</feature>
<feature type="region of interest" description="Disordered" evidence="6">
    <location>
        <begin position="217"/>
        <end position="245"/>
    </location>
</feature>
<accession>A0A1B0CJA2</accession>
<dbReference type="GO" id="GO:0008047">
    <property type="term" value="F:enzyme activator activity"/>
    <property type="evidence" value="ECO:0007669"/>
    <property type="project" value="InterPro"/>
</dbReference>
<dbReference type="Pfam" id="PF16741">
    <property type="entry name" value="mRNA_decap_C"/>
    <property type="match status" value="1"/>
</dbReference>
<dbReference type="EMBL" id="AJWK01014365">
    <property type="status" value="NOT_ANNOTATED_CDS"/>
    <property type="molecule type" value="Genomic_DNA"/>
</dbReference>
<dbReference type="InterPro" id="IPR011993">
    <property type="entry name" value="PH-like_dom_sf"/>
</dbReference>
<evidence type="ECO:0000256" key="1">
    <source>
        <dbReference type="ARBA" id="ARBA00004496"/>
    </source>
</evidence>
<comment type="similarity">
    <text evidence="2">Belongs to the DCP1 family.</text>
</comment>
<dbReference type="SUPFAM" id="SSF50729">
    <property type="entry name" value="PH domain-like"/>
    <property type="match status" value="1"/>
</dbReference>
<comment type="subcellular location">
    <subcellularLocation>
        <location evidence="1">Cytoplasm</location>
    </subcellularLocation>
</comment>
<dbReference type="InterPro" id="IPR010334">
    <property type="entry name" value="Dcp1"/>
</dbReference>
<dbReference type="EnsemblMetazoa" id="LLOJ004603-RA">
    <property type="protein sequence ID" value="LLOJ004603-PA"/>
    <property type="gene ID" value="LLOJ004603"/>
</dbReference>
<reference evidence="10" key="1">
    <citation type="submission" date="2012-05" db="EMBL/GenBank/DDBJ databases">
        <title>Whole Genome Assembly of Lutzomyia longipalpis.</title>
        <authorList>
            <person name="Richards S."/>
            <person name="Qu C."/>
            <person name="Dillon R."/>
            <person name="Worley K."/>
            <person name="Scherer S."/>
            <person name="Batterton M."/>
            <person name="Taylor A."/>
            <person name="Hawes A."/>
            <person name="Hernandez B."/>
            <person name="Kovar C."/>
            <person name="Mandapat C."/>
            <person name="Pham C."/>
            <person name="Qu C."/>
            <person name="Jing C."/>
            <person name="Bess C."/>
            <person name="Bandaranaike D."/>
            <person name="Ngo D."/>
            <person name="Ongeri F."/>
            <person name="Arias F."/>
            <person name="Lara F."/>
            <person name="Weissenberger G."/>
            <person name="Kamau G."/>
            <person name="Han H."/>
            <person name="Shen H."/>
            <person name="Dinh H."/>
            <person name="Khalil I."/>
            <person name="Jones J."/>
            <person name="Shafer J."/>
            <person name="Jayaseelan J."/>
            <person name="Quiroz J."/>
            <person name="Blankenburg K."/>
            <person name="Nguyen L."/>
            <person name="Jackson L."/>
            <person name="Francisco L."/>
            <person name="Tang L.-Y."/>
            <person name="Pu L.-L."/>
            <person name="Perales L."/>
            <person name="Lorensuhewa L."/>
            <person name="Munidasa M."/>
            <person name="Coyle M."/>
            <person name="Taylor M."/>
            <person name="Puazo M."/>
            <person name="Firestine M."/>
            <person name="Scheel M."/>
            <person name="Javaid M."/>
            <person name="Wang M."/>
            <person name="Li M."/>
            <person name="Tabassum N."/>
            <person name="Saada N."/>
            <person name="Osuji N."/>
            <person name="Aqrawi P."/>
            <person name="Fu Q."/>
            <person name="Thornton R."/>
            <person name="Raj R."/>
            <person name="Goodspeed R."/>
            <person name="Mata R."/>
            <person name="Najjar R."/>
            <person name="Gubbala S."/>
            <person name="Lee S."/>
            <person name="Denson S."/>
            <person name="Patil S."/>
            <person name="Macmil S."/>
            <person name="Qi S."/>
            <person name="Matskevitch T."/>
            <person name="Palculict T."/>
            <person name="Mathew T."/>
            <person name="Vee V."/>
            <person name="Velamala V."/>
            <person name="Korchina V."/>
            <person name="Cai W."/>
            <person name="Liu W."/>
            <person name="Dai W."/>
            <person name="Zou X."/>
            <person name="Zhu Y."/>
            <person name="Zhang Y."/>
            <person name="Wu Y.-Q."/>
            <person name="Xin Y."/>
            <person name="Nazarath L."/>
            <person name="Kovar C."/>
            <person name="Han Y."/>
            <person name="Muzny D."/>
            <person name="Gibbs R."/>
        </authorList>
    </citation>
    <scope>NUCLEOTIDE SEQUENCE [LARGE SCALE GENOMIC DNA]</scope>
    <source>
        <strain evidence="10">Jacobina</strain>
    </source>
</reference>
<dbReference type="OrthoDB" id="440673at2759"/>
<dbReference type="Gene3D" id="2.30.29.30">
    <property type="entry name" value="Pleckstrin-homology domain (PH domain)/Phosphotyrosine-binding domain (PTB)"/>
    <property type="match status" value="1"/>
</dbReference>
<evidence type="ECO:0000256" key="2">
    <source>
        <dbReference type="ARBA" id="ARBA00008778"/>
    </source>
</evidence>
<dbReference type="GO" id="GO:0006397">
    <property type="term" value="P:mRNA processing"/>
    <property type="evidence" value="ECO:0007669"/>
    <property type="project" value="UniProtKB-KW"/>
</dbReference>
<proteinExistence type="inferred from homology"/>
<feature type="domain" description="mRNA-decapping enzyme C-terminal" evidence="7">
    <location>
        <begin position="346"/>
        <end position="382"/>
    </location>
</feature>